<feature type="region of interest" description="Disordered" evidence="1">
    <location>
        <begin position="1413"/>
        <end position="1529"/>
    </location>
</feature>
<feature type="compositionally biased region" description="Acidic residues" evidence="1">
    <location>
        <begin position="1440"/>
        <end position="1460"/>
    </location>
</feature>
<evidence type="ECO:0000256" key="1">
    <source>
        <dbReference type="SAM" id="MobiDB-lite"/>
    </source>
</evidence>
<accession>A0A4E0R7I8</accession>
<feature type="compositionally biased region" description="Basic and acidic residues" evidence="1">
    <location>
        <begin position="1323"/>
        <end position="1338"/>
    </location>
</feature>
<gene>
    <name evidence="3" type="ORF">D915_006488</name>
</gene>
<feature type="region of interest" description="Disordered" evidence="1">
    <location>
        <begin position="1775"/>
        <end position="1795"/>
    </location>
</feature>
<feature type="region of interest" description="Disordered" evidence="1">
    <location>
        <begin position="1070"/>
        <end position="1207"/>
    </location>
</feature>
<feature type="chain" id="PRO_5020022122" evidence="2">
    <location>
        <begin position="19"/>
        <end position="1857"/>
    </location>
</feature>
<feature type="compositionally biased region" description="Low complexity" evidence="1">
    <location>
        <begin position="1777"/>
        <end position="1791"/>
    </location>
</feature>
<dbReference type="Proteomes" id="UP000230066">
    <property type="component" value="Unassembled WGS sequence"/>
</dbReference>
<dbReference type="EMBL" id="JXXN02002433">
    <property type="protein sequence ID" value="THD22935.1"/>
    <property type="molecule type" value="Genomic_DNA"/>
</dbReference>
<feature type="compositionally biased region" description="Polar residues" evidence="1">
    <location>
        <begin position="366"/>
        <end position="377"/>
    </location>
</feature>
<feature type="compositionally biased region" description="Low complexity" evidence="1">
    <location>
        <begin position="1111"/>
        <end position="1125"/>
    </location>
</feature>
<feature type="signal peptide" evidence="2">
    <location>
        <begin position="1"/>
        <end position="18"/>
    </location>
</feature>
<feature type="compositionally biased region" description="Polar residues" evidence="1">
    <location>
        <begin position="1274"/>
        <end position="1301"/>
    </location>
</feature>
<name>A0A4E0R7I8_FASHE</name>
<comment type="caution">
    <text evidence="3">The sequence shown here is derived from an EMBL/GenBank/DDBJ whole genome shotgun (WGS) entry which is preliminary data.</text>
</comment>
<feature type="compositionally biased region" description="Basic and acidic residues" evidence="1">
    <location>
        <begin position="559"/>
        <end position="568"/>
    </location>
</feature>
<feature type="compositionally biased region" description="Polar residues" evidence="1">
    <location>
        <begin position="715"/>
        <end position="737"/>
    </location>
</feature>
<feature type="compositionally biased region" description="Polar residues" evidence="1">
    <location>
        <begin position="426"/>
        <end position="454"/>
    </location>
</feature>
<feature type="region of interest" description="Disordered" evidence="1">
    <location>
        <begin position="555"/>
        <end position="583"/>
    </location>
</feature>
<sequence length="1857" mass="205552">MYPLFSLATLTLLRVMTARYSGTPVSHDLTGSEVSNSDSLIQEFQEFEAQAYSGTLFNEHDRNPSRSMAIQPSASCIPNQIGNHSVVTPSKIRTPQPQKSVSVEDPSKNKSVKPQTQHSAPCDSLGYQRILDIARTDSISGSGPVEEDEDNSHVEEDSLDEAECLASASASSHTRNSGLNPYPRCEKSPNHLLTSNSQPPAHLPEVRSKPRIDSNFSHNKNAMKPSPSSMAFFAVPDSASNAHTGYLNQNMTVQWFPPALSHSQSTPRLNPQSVRASPFEHPYPRIAERDFSTPIRRTESAYLTTAKPVVSIDENGEQLELVNPHPVLPHAKEDPIETHDLVVAEMAAQGVVWTPPRNAMDRHSHSGTLNASRTADNGRSAGDTRWYSAGIEEEEVLTQPSERWTSEEKTHAGSDSFISGSVPISDMNNRSRTRMTQSGSQRTIKPSTPSNLSTRPPDVTTSSGLSLSTPGTRDARSTSGTDVQNRTMANDSTTKITNTLMQVNDGGQADLKARLDHEIALRKQQDDYIRQLQKYYDNLLTKHALAEVTIDQLRMGSKVRSESEDRTHSYSKSQRPSDLGLIDRSARYQSQPISVLPNLRRQSMMFGASSEQLLASGPQLRYASTPMLLFNAQQQQQQQQQQLGRLPVSRDWSSAQTAKPHVIEDPDCHERTGGIGIRQIDWTFGNEKYASSEHCHTVHEEGEPNYFNFTKVDTPPSSTRTHVQQRSSNPNVPSKSVKSLAPAVPRDLTDSRTRDTSLAFQAARNPPSQHQDYQQDQPAISQPYNPERQNPISDNDVSLSPDEVHLDLMTNLMEVRAKLDHIRLRLADRDGSLGESDIRSIRVQYIQMKKCYHLAKRRWTGTVDFDPNLTLDKELFQVRLQLDDIEACLELAESPTNERTNFTEKSQLVHNCGRNFATNPMSLMGSRAKCTTVVDSGVLSSPSRSDRDQDLSSLSSSPMTKDNLRAFEDLFVDLMDRYNKLKQMDSTNTQASRLYHIMKRLYVLAITANGHSSVIPTPEELESVFQLDGDTQKLSEDLEKFIRTERELSACSSYSNVSGRNSYLDCAPPHTVSSSVNRSRVDHPPAPSTSGYVKNTNISRREHNPHKPTGSYSDESSSAQDSGLSTPPVTEQRTFRDGKPTQCPKPHPVPGNSKLHCMPINESDSSPTAKSVPTYSTQGHPSDSGLPGSLPANKNSWSSPNDPSKLKAQMMSHNISGSQAPDYSTEAPHVDDSTKKRMEAIEAGIRFLQQKMIEVCNQKQASSTPFGTPPVNRNPETSSPWDSSDMNRDQSANPARSASRSGHQRKRRPSAAKFPTQQQEQQHLLDHGRAHHSDDSHKSVVHLSCPVNDHSIMEGYGNRQRPETDNRAPLSFDTFPLRCYGTTYGRWANMRSTNGFDPSAEIQCTPANVVRPHTPGLYKHCTSQSRFHTRPKNRSPADVYSDDDQPESPENDADLDEVSECTDPNTCSPHGSDSQGSETDCLEQEDVSSHPRRGSKPRSILRPNSLKASFSFNGRPPSDPNRFSRRSTQPCYSNFDRAMSVAYDLHQLPPQSAFVVPPHHFGGSMPVLVDPHECCAAHTANPHNTRLDARQQSRARPSESMQPPSEFCRPPPPKPAFFAEPHLVSTCGTCGGSGRVSAPYPDPIRRPLVPNLTPAGVCTRRVLSFAKSPRSGPLRAQHQHHNHTHEIQMRHTVLPTSLIQEGSYTRPINQTCIREYTEVGGRRYTVRELACNTQLSGSTPFSLRIHPCSSSSSACEHFNMTPYCRATHGCQRQQLMDSSDSSSSGGTSATGVCAVNKPTASSPQYAPDRSMIGNRKFPPIVRDAALSRLLTAAHSVTALTRGIRKSLEDVCEGTNLI</sequence>
<feature type="compositionally biased region" description="Polar residues" evidence="1">
    <location>
        <begin position="1162"/>
        <end position="1181"/>
    </location>
</feature>
<feature type="region of interest" description="Disordered" evidence="1">
    <location>
        <begin position="706"/>
        <end position="799"/>
    </location>
</feature>
<feature type="region of interest" description="Disordered" evidence="1">
    <location>
        <begin position="79"/>
        <end position="124"/>
    </location>
</feature>
<organism evidence="3 4">
    <name type="scientific">Fasciola hepatica</name>
    <name type="common">Liver fluke</name>
    <dbReference type="NCBI Taxonomy" id="6192"/>
    <lineage>
        <taxon>Eukaryota</taxon>
        <taxon>Metazoa</taxon>
        <taxon>Spiralia</taxon>
        <taxon>Lophotrochozoa</taxon>
        <taxon>Platyhelminthes</taxon>
        <taxon>Trematoda</taxon>
        <taxon>Digenea</taxon>
        <taxon>Plagiorchiida</taxon>
        <taxon>Echinostomata</taxon>
        <taxon>Echinostomatoidea</taxon>
        <taxon>Fasciolidae</taxon>
        <taxon>Fasciola</taxon>
    </lineage>
</organism>
<feature type="compositionally biased region" description="Polar residues" evidence="1">
    <location>
        <begin position="1462"/>
        <end position="1478"/>
    </location>
</feature>
<feature type="compositionally biased region" description="Polar residues" evidence="1">
    <location>
        <begin position="79"/>
        <end position="101"/>
    </location>
</feature>
<keyword evidence="4" id="KW-1185">Reference proteome</keyword>
<evidence type="ECO:0000313" key="4">
    <source>
        <dbReference type="Proteomes" id="UP000230066"/>
    </source>
</evidence>
<feature type="region of interest" description="Disordered" evidence="1">
    <location>
        <begin position="937"/>
        <end position="958"/>
    </location>
</feature>
<keyword evidence="2" id="KW-0732">Signal</keyword>
<feature type="compositionally biased region" description="Low complexity" evidence="1">
    <location>
        <begin position="460"/>
        <end position="472"/>
    </location>
</feature>
<feature type="compositionally biased region" description="Polar residues" evidence="1">
    <location>
        <begin position="766"/>
        <end position="798"/>
    </location>
</feature>
<feature type="compositionally biased region" description="Polar residues" evidence="1">
    <location>
        <begin position="1192"/>
        <end position="1202"/>
    </location>
</feature>
<feature type="region of interest" description="Disordered" evidence="1">
    <location>
        <begin position="138"/>
        <end position="225"/>
    </location>
</feature>
<proteinExistence type="predicted"/>
<feature type="region of interest" description="Disordered" evidence="1">
    <location>
        <begin position="1579"/>
        <end position="1610"/>
    </location>
</feature>
<feature type="compositionally biased region" description="Polar residues" evidence="1">
    <location>
        <begin position="1088"/>
        <end position="1098"/>
    </location>
</feature>
<evidence type="ECO:0000256" key="2">
    <source>
        <dbReference type="SAM" id="SignalP"/>
    </source>
</evidence>
<protein>
    <submittedName>
        <fullName evidence="3">Uncharacterized protein</fullName>
    </submittedName>
</protein>
<feature type="compositionally biased region" description="Polar residues" evidence="1">
    <location>
        <begin position="1592"/>
        <end position="1603"/>
    </location>
</feature>
<feature type="compositionally biased region" description="Polar residues" evidence="1">
    <location>
        <begin position="477"/>
        <end position="493"/>
    </location>
</feature>
<reference evidence="3" key="1">
    <citation type="submission" date="2019-03" db="EMBL/GenBank/DDBJ databases">
        <title>Improved annotation for the trematode Fasciola hepatica.</title>
        <authorList>
            <person name="Choi Y.-J."/>
            <person name="Martin J."/>
            <person name="Mitreva M."/>
        </authorList>
    </citation>
    <scope>NUCLEOTIDE SEQUENCE [LARGE SCALE GENOMIC DNA]</scope>
</reference>
<evidence type="ECO:0000313" key="3">
    <source>
        <dbReference type="EMBL" id="THD22935.1"/>
    </source>
</evidence>
<feature type="region of interest" description="Disordered" evidence="1">
    <location>
        <begin position="1259"/>
        <end position="1339"/>
    </location>
</feature>
<feature type="region of interest" description="Disordered" evidence="1">
    <location>
        <begin position="356"/>
        <end position="493"/>
    </location>
</feature>